<dbReference type="EMBL" id="BAABRI010000001">
    <property type="protein sequence ID" value="GAA5480819.1"/>
    <property type="molecule type" value="Genomic_DNA"/>
</dbReference>
<organism evidence="3 4">
    <name type="scientific">Haloferula sargassicola</name>
    <dbReference type="NCBI Taxonomy" id="490096"/>
    <lineage>
        <taxon>Bacteria</taxon>
        <taxon>Pseudomonadati</taxon>
        <taxon>Verrucomicrobiota</taxon>
        <taxon>Verrucomicrobiia</taxon>
        <taxon>Verrucomicrobiales</taxon>
        <taxon>Verrucomicrobiaceae</taxon>
        <taxon>Haloferula</taxon>
    </lineage>
</organism>
<dbReference type="SUPFAM" id="SSF143120">
    <property type="entry name" value="YefM-like"/>
    <property type="match status" value="1"/>
</dbReference>
<comment type="caution">
    <text evidence="3">The sequence shown here is derived from an EMBL/GenBank/DDBJ whole genome shotgun (WGS) entry which is preliminary data.</text>
</comment>
<dbReference type="PANTHER" id="PTHR35377">
    <property type="entry name" value="ANTITOXIN VAPB49-RELATED-RELATED"/>
    <property type="match status" value="1"/>
</dbReference>
<name>A0ABP9UHP4_9BACT</name>
<dbReference type="InterPro" id="IPR006442">
    <property type="entry name" value="Antitoxin_Phd/YefM"/>
</dbReference>
<sequence>MNIHEAKTHLSKLVEQAAAGEEIVIAKAGKPMAKLVPYAPPIAPRTGGFLAGQIWEAPDCWDADPELIQLMTEGEVEPSNLSRKVAENPTAYRAGK</sequence>
<accession>A0ABP9UHP4</accession>
<evidence type="ECO:0000313" key="3">
    <source>
        <dbReference type="EMBL" id="GAA5480819.1"/>
    </source>
</evidence>
<comment type="function">
    <text evidence="2">Antitoxin component of a type II toxin-antitoxin (TA) system.</text>
</comment>
<protein>
    <recommendedName>
        <fullName evidence="2">Antitoxin</fullName>
    </recommendedName>
</protein>
<evidence type="ECO:0000256" key="2">
    <source>
        <dbReference type="RuleBase" id="RU362080"/>
    </source>
</evidence>
<dbReference type="PANTHER" id="PTHR35377:SF4">
    <property type="entry name" value="PREVENT-HOST-DEATH FAMILY PROTEIN"/>
    <property type="match status" value="1"/>
</dbReference>
<evidence type="ECO:0000313" key="4">
    <source>
        <dbReference type="Proteomes" id="UP001476282"/>
    </source>
</evidence>
<gene>
    <name evidence="3" type="ORF">Hsar01_00023</name>
</gene>
<dbReference type="InterPro" id="IPR051416">
    <property type="entry name" value="phD-YefM_TA_antitoxins"/>
</dbReference>
<keyword evidence="4" id="KW-1185">Reference proteome</keyword>
<dbReference type="InterPro" id="IPR036165">
    <property type="entry name" value="YefM-like_sf"/>
</dbReference>
<evidence type="ECO:0000256" key="1">
    <source>
        <dbReference type="ARBA" id="ARBA00009981"/>
    </source>
</evidence>
<proteinExistence type="inferred from homology"/>
<dbReference type="Gene3D" id="3.40.1620.10">
    <property type="entry name" value="YefM-like domain"/>
    <property type="match status" value="1"/>
</dbReference>
<dbReference type="NCBIfam" id="TIGR01552">
    <property type="entry name" value="phd_fam"/>
    <property type="match status" value="1"/>
</dbReference>
<reference evidence="3 4" key="1">
    <citation type="submission" date="2024-02" db="EMBL/GenBank/DDBJ databases">
        <title>Haloferula sargassicola NBRC 104335.</title>
        <authorList>
            <person name="Ichikawa N."/>
            <person name="Katano-Makiyama Y."/>
            <person name="Hidaka K."/>
        </authorList>
    </citation>
    <scope>NUCLEOTIDE SEQUENCE [LARGE SCALE GENOMIC DNA]</scope>
    <source>
        <strain evidence="3 4">NBRC 104335</strain>
    </source>
</reference>
<dbReference type="RefSeq" id="WP_353564978.1">
    <property type="nucleotide sequence ID" value="NZ_BAABRI010000001.1"/>
</dbReference>
<comment type="similarity">
    <text evidence="1 2">Belongs to the phD/YefM antitoxin family.</text>
</comment>
<dbReference type="Pfam" id="PF02604">
    <property type="entry name" value="PhdYeFM_antitox"/>
    <property type="match status" value="1"/>
</dbReference>
<dbReference type="Proteomes" id="UP001476282">
    <property type="component" value="Unassembled WGS sequence"/>
</dbReference>